<protein>
    <recommendedName>
        <fullName evidence="3">Ribbon-helix-helix protein, CopG family</fullName>
    </recommendedName>
</protein>
<name>A0A6L6PKD3_9BURK</name>
<keyword evidence="2" id="KW-1185">Reference proteome</keyword>
<proteinExistence type="predicted"/>
<accession>A0A6L6PKD3</accession>
<evidence type="ECO:0008006" key="3">
    <source>
        <dbReference type="Google" id="ProtNLM"/>
    </source>
</evidence>
<dbReference type="RefSeq" id="WP_155465337.1">
    <property type="nucleotide sequence ID" value="NZ_WNKY01000021.1"/>
</dbReference>
<organism evidence="1 2">
    <name type="scientific">Duganella radicis</name>
    <dbReference type="NCBI Taxonomy" id="551988"/>
    <lineage>
        <taxon>Bacteria</taxon>
        <taxon>Pseudomonadati</taxon>
        <taxon>Pseudomonadota</taxon>
        <taxon>Betaproteobacteria</taxon>
        <taxon>Burkholderiales</taxon>
        <taxon>Oxalobacteraceae</taxon>
        <taxon>Telluria group</taxon>
        <taxon>Duganella</taxon>
    </lineage>
</organism>
<evidence type="ECO:0000313" key="1">
    <source>
        <dbReference type="EMBL" id="MTV39568.1"/>
    </source>
</evidence>
<reference evidence="1 2" key="1">
    <citation type="submission" date="2019-11" db="EMBL/GenBank/DDBJ databases">
        <title>Type strains purchased from KCTC, JCM and DSMZ.</title>
        <authorList>
            <person name="Lu H."/>
        </authorList>
    </citation>
    <scope>NUCLEOTIDE SEQUENCE [LARGE SCALE GENOMIC DNA]</scope>
    <source>
        <strain evidence="1 2">KCTC 22382</strain>
    </source>
</reference>
<gene>
    <name evidence="1" type="ORF">GM676_18560</name>
</gene>
<dbReference type="EMBL" id="WNKY01000021">
    <property type="protein sequence ID" value="MTV39568.1"/>
    <property type="molecule type" value="Genomic_DNA"/>
</dbReference>
<dbReference type="Proteomes" id="UP000475582">
    <property type="component" value="Unassembled WGS sequence"/>
</dbReference>
<comment type="caution">
    <text evidence="1">The sequence shown here is derived from an EMBL/GenBank/DDBJ whole genome shotgun (WGS) entry which is preliminary data.</text>
</comment>
<dbReference type="AlphaFoldDB" id="A0A6L6PKD3"/>
<sequence>MEITQVIVNLPSEQVEFLERVARKERLTFTDILRRAIDFLRPVYGGTKSK</sequence>
<evidence type="ECO:0000313" key="2">
    <source>
        <dbReference type="Proteomes" id="UP000475582"/>
    </source>
</evidence>